<proteinExistence type="predicted"/>
<name>A0A101M0J7_PICGL</name>
<keyword evidence="1" id="KW-0812">Transmembrane</keyword>
<comment type="caution">
    <text evidence="2">The sequence shown here is derived from an EMBL/GenBank/DDBJ whole genome shotgun (WGS) entry which is preliminary data.</text>
</comment>
<protein>
    <submittedName>
        <fullName evidence="2">Uncharacterized protein</fullName>
    </submittedName>
</protein>
<reference evidence="2" key="1">
    <citation type="journal article" date="2015" name="Genome Biol. Evol.">
        <title>Organellar Genomes of White Spruce (Picea glauca): Assembly and Annotation.</title>
        <authorList>
            <person name="Jackman S.D."/>
            <person name="Warren R.L."/>
            <person name="Gibb E.A."/>
            <person name="Vandervalk B.P."/>
            <person name="Mohamadi H."/>
            <person name="Chu J."/>
            <person name="Raymond A."/>
            <person name="Pleasance S."/>
            <person name="Coope R."/>
            <person name="Wildung M.R."/>
            <person name="Ritland C.E."/>
            <person name="Bousquet J."/>
            <person name="Jones S.J."/>
            <person name="Bohlmann J."/>
            <person name="Birol I."/>
        </authorList>
    </citation>
    <scope>NUCLEOTIDE SEQUENCE [LARGE SCALE GENOMIC DNA]</scope>
    <source>
        <tissue evidence="2">Flushing bud</tissue>
    </source>
</reference>
<feature type="transmembrane region" description="Helical" evidence="1">
    <location>
        <begin position="44"/>
        <end position="64"/>
    </location>
</feature>
<keyword evidence="1" id="KW-0472">Membrane</keyword>
<evidence type="ECO:0000256" key="1">
    <source>
        <dbReference type="SAM" id="Phobius"/>
    </source>
</evidence>
<accession>A0A101M0J7</accession>
<evidence type="ECO:0000313" key="2">
    <source>
        <dbReference type="EMBL" id="KUM48732.1"/>
    </source>
</evidence>
<dbReference type="AlphaFoldDB" id="A0A101M0J7"/>
<keyword evidence="2" id="KW-0496">Mitochondrion</keyword>
<gene>
    <name evidence="2" type="ORF">ABT39_MTgene4747</name>
</gene>
<keyword evidence="1" id="KW-1133">Transmembrane helix</keyword>
<dbReference type="EMBL" id="LKAM01000005">
    <property type="protein sequence ID" value="KUM48732.1"/>
    <property type="molecule type" value="Genomic_DNA"/>
</dbReference>
<sequence length="93" mass="10715">MESLGHLVNIITVLSGPLYIISAAPMSCFISGCNPSSPLKTVIYHVYLLYRWWVPFNTIIDFYYRVPNSKMRSETGTYEVPIPYKLQRIPITQ</sequence>
<organism evidence="2">
    <name type="scientific">Picea glauca</name>
    <name type="common">White spruce</name>
    <name type="synonym">Pinus glauca</name>
    <dbReference type="NCBI Taxonomy" id="3330"/>
    <lineage>
        <taxon>Eukaryota</taxon>
        <taxon>Viridiplantae</taxon>
        <taxon>Streptophyta</taxon>
        <taxon>Embryophyta</taxon>
        <taxon>Tracheophyta</taxon>
        <taxon>Spermatophyta</taxon>
        <taxon>Pinopsida</taxon>
        <taxon>Pinidae</taxon>
        <taxon>Conifers I</taxon>
        <taxon>Pinales</taxon>
        <taxon>Pinaceae</taxon>
        <taxon>Picea</taxon>
    </lineage>
</organism>
<feature type="transmembrane region" description="Helical" evidence="1">
    <location>
        <begin position="7"/>
        <end position="32"/>
    </location>
</feature>
<geneLocation type="mitochondrion" evidence="2"/>